<gene>
    <name evidence="10" type="primary">treS</name>
    <name evidence="10" type="ORF">QWJ41_07480</name>
</gene>
<evidence type="ECO:0000256" key="7">
    <source>
        <dbReference type="ARBA" id="ARBA00031378"/>
    </source>
</evidence>
<dbReference type="SMART" id="SM00642">
    <property type="entry name" value="Aamy"/>
    <property type="match status" value="1"/>
</dbReference>
<feature type="domain" description="Glycosyl hydrolase family 13 catalytic" evidence="9">
    <location>
        <begin position="59"/>
        <end position="461"/>
    </location>
</feature>
<feature type="compositionally biased region" description="Basic and acidic residues" evidence="8">
    <location>
        <begin position="31"/>
        <end position="40"/>
    </location>
</feature>
<evidence type="ECO:0000256" key="2">
    <source>
        <dbReference type="ARBA" id="ARBA00005496"/>
    </source>
</evidence>
<dbReference type="PANTHER" id="PTHR10357">
    <property type="entry name" value="ALPHA-AMYLASE FAMILY MEMBER"/>
    <property type="match status" value="1"/>
</dbReference>
<dbReference type="InterPro" id="IPR013780">
    <property type="entry name" value="Glyco_hydro_b"/>
</dbReference>
<evidence type="ECO:0000256" key="1">
    <source>
        <dbReference type="ARBA" id="ARBA00001595"/>
    </source>
</evidence>
<keyword evidence="5" id="KW-0106">Calcium</keyword>
<evidence type="ECO:0000256" key="8">
    <source>
        <dbReference type="SAM" id="MobiDB-lite"/>
    </source>
</evidence>
<dbReference type="InterPro" id="IPR017853">
    <property type="entry name" value="GH"/>
</dbReference>
<feature type="region of interest" description="Disordered" evidence="8">
    <location>
        <begin position="1"/>
        <end position="40"/>
    </location>
</feature>
<name>A0ABT8TQ43_9ACTN</name>
<comment type="similarity">
    <text evidence="2">Belongs to the glycosyl hydrolase 13 family. TreS subfamily.</text>
</comment>
<dbReference type="InterPro" id="IPR006047">
    <property type="entry name" value="GH13_cat_dom"/>
</dbReference>
<accession>A0ABT8TQ43</accession>
<dbReference type="Proteomes" id="UP001168363">
    <property type="component" value="Unassembled WGS sequence"/>
</dbReference>
<organism evidence="10 11">
    <name type="scientific">Nocardioides cremeus</name>
    <dbReference type="NCBI Taxonomy" id="3058044"/>
    <lineage>
        <taxon>Bacteria</taxon>
        <taxon>Bacillati</taxon>
        <taxon>Actinomycetota</taxon>
        <taxon>Actinomycetes</taxon>
        <taxon>Propionibacteriales</taxon>
        <taxon>Nocardioidaceae</taxon>
        <taxon>Nocardioides</taxon>
    </lineage>
</organism>
<comment type="catalytic activity">
    <reaction evidence="1">
        <text>D-maltose = alpha,alpha-trehalose</text>
        <dbReference type="Rhea" id="RHEA:15145"/>
        <dbReference type="ChEBI" id="CHEBI:16551"/>
        <dbReference type="ChEBI" id="CHEBI:17306"/>
        <dbReference type="EC" id="5.4.99.16"/>
    </reaction>
</comment>
<dbReference type="EC" id="5.4.99.16" evidence="3"/>
<proteinExistence type="inferred from homology"/>
<dbReference type="Gene3D" id="2.60.40.1180">
    <property type="entry name" value="Golgi alpha-mannosidase II"/>
    <property type="match status" value="1"/>
</dbReference>
<dbReference type="InterPro" id="IPR032091">
    <property type="entry name" value="Malt_amylase-like_C"/>
</dbReference>
<reference evidence="10" key="1">
    <citation type="submission" date="2023-06" db="EMBL/GenBank/DDBJ databases">
        <title>Genome sequence of Nocardioides sp. SOB44.</title>
        <authorList>
            <person name="Zhang G."/>
        </authorList>
    </citation>
    <scope>NUCLEOTIDE SEQUENCE</scope>
    <source>
        <strain evidence="10">SOB44</strain>
    </source>
</reference>
<dbReference type="NCBIfam" id="TIGR02456">
    <property type="entry name" value="treS_nterm"/>
    <property type="match status" value="1"/>
</dbReference>
<evidence type="ECO:0000313" key="10">
    <source>
        <dbReference type="EMBL" id="MDO3395550.1"/>
    </source>
</evidence>
<sequence length="606" mass="69472">MNDAQPTAKDHSSGAQATHADGPPLGDDPVVDGHTDSGVDADHAAHATPDWFKSAVFYEVLVRSFRDSNGDGTGDFKGLVEKLDYLEWLGVDCLWVPPFFPSPLRDGGYDVADYTGVLPAIGTMEDFHYFLDAAHERGIRVIIDFVMNHTSDQHPWFQASRSDPDGPYGDFYVWSDTDELYQDARIIFVDTEPSNWTWDPVRQQYYWHRFFHHQPDLNFDNPAVHEAMIEAMKVWLDMGLDGFRLDAVPYLYERPGTDGENLPETHEFLRKVRRIVDEEYPGRVLLCEANQWPQDVVEYFGDFESGGDECHMAFHFPVMPRIFMAVRRESRYPISEILEQTPAIPHNCQWGIFLRNHDELTLEMVTDEDRDYMWSEYAKDPRMKANIGIRRRLAPLLDNDTNQIELFNALLLSLPGSPVLYYGDEIGMGDNIWLGDRDGVRTPMQWTSDRNAGFSSANPGRLDLPVVQDAIYGYESVNVEAQMENPSSLLHWTRRMLQARRHHPAFGLGEFHDLGGSNSTVLSYVRTYTDEDGHEDVILCVNNLSRFPQPVELDLRRFEGRRPIEIIGGVPFPEIGELPYLLTLAGYGFYWFRLTTPEHHEEGQLL</sequence>
<evidence type="ECO:0000256" key="4">
    <source>
        <dbReference type="ARBA" id="ARBA00022723"/>
    </source>
</evidence>
<dbReference type="InterPro" id="IPR012810">
    <property type="entry name" value="TreS/a-amylase_N"/>
</dbReference>
<dbReference type="Gene3D" id="3.90.400.10">
    <property type="entry name" value="Oligo-1,6-glucosidase, Domain 2"/>
    <property type="match status" value="1"/>
</dbReference>
<dbReference type="SUPFAM" id="SSF51011">
    <property type="entry name" value="Glycosyl hydrolase domain"/>
    <property type="match status" value="1"/>
</dbReference>
<dbReference type="SUPFAM" id="SSF51445">
    <property type="entry name" value="(Trans)glycosidases"/>
    <property type="match status" value="1"/>
</dbReference>
<dbReference type="InterPro" id="IPR045857">
    <property type="entry name" value="O16G_dom_2"/>
</dbReference>
<dbReference type="Gene3D" id="3.20.20.80">
    <property type="entry name" value="Glycosidases"/>
    <property type="match status" value="1"/>
</dbReference>
<dbReference type="Pfam" id="PF16657">
    <property type="entry name" value="Malt_amylase_C"/>
    <property type="match status" value="1"/>
</dbReference>
<keyword evidence="4" id="KW-0479">Metal-binding</keyword>
<comment type="caution">
    <text evidence="10">The sequence shown here is derived from an EMBL/GenBank/DDBJ whole genome shotgun (WGS) entry which is preliminary data.</text>
</comment>
<evidence type="ECO:0000256" key="5">
    <source>
        <dbReference type="ARBA" id="ARBA00022837"/>
    </source>
</evidence>
<dbReference type="PANTHER" id="PTHR10357:SF219">
    <property type="entry name" value="MALTOSE ALPHA-D-GLUCOSYLTRANSFERASE"/>
    <property type="match status" value="1"/>
</dbReference>
<keyword evidence="11" id="KW-1185">Reference proteome</keyword>
<dbReference type="GO" id="GO:0047471">
    <property type="term" value="F:maltose alpha-D-glucosyltransferase activity"/>
    <property type="evidence" value="ECO:0007669"/>
    <property type="project" value="UniProtKB-EC"/>
</dbReference>
<dbReference type="RefSeq" id="WP_302706942.1">
    <property type="nucleotide sequence ID" value="NZ_JAULSC010000005.1"/>
</dbReference>
<dbReference type="Pfam" id="PF00128">
    <property type="entry name" value="Alpha-amylase"/>
    <property type="match status" value="2"/>
</dbReference>
<dbReference type="EMBL" id="JAULSC010000005">
    <property type="protein sequence ID" value="MDO3395550.1"/>
    <property type="molecule type" value="Genomic_DNA"/>
</dbReference>
<keyword evidence="6 10" id="KW-0413">Isomerase</keyword>
<evidence type="ECO:0000313" key="11">
    <source>
        <dbReference type="Proteomes" id="UP001168363"/>
    </source>
</evidence>
<evidence type="ECO:0000259" key="9">
    <source>
        <dbReference type="SMART" id="SM00642"/>
    </source>
</evidence>
<evidence type="ECO:0000256" key="6">
    <source>
        <dbReference type="ARBA" id="ARBA00023235"/>
    </source>
</evidence>
<evidence type="ECO:0000256" key="3">
    <source>
        <dbReference type="ARBA" id="ARBA00012619"/>
    </source>
</evidence>
<protein>
    <recommendedName>
        <fullName evidence="3">maltose alpha-D-glucosyltransferase</fullName>
        <ecNumber evidence="3">5.4.99.16</ecNumber>
    </recommendedName>
    <alternativeName>
        <fullName evidence="7">Maltose alpha-D-glucosyltransferase</fullName>
    </alternativeName>
</protein>
<dbReference type="CDD" id="cd11334">
    <property type="entry name" value="AmyAc_TreS"/>
    <property type="match status" value="1"/>
</dbReference>